<proteinExistence type="predicted"/>
<dbReference type="RefSeq" id="WP_011436361.1">
    <property type="nucleotide sequence ID" value="NC_007777.1"/>
</dbReference>
<reference evidence="3 4" key="1">
    <citation type="journal article" date="2007" name="Genome Res.">
        <title>Genome characteristics of facultatively symbiotic Frankia sp. strains reflect host range and host plant biogeography.</title>
        <authorList>
            <person name="Normand P."/>
            <person name="Lapierre P."/>
            <person name="Tisa L.S."/>
            <person name="Gogarten J.P."/>
            <person name="Alloisio N."/>
            <person name="Bagnarol E."/>
            <person name="Bassi C.A."/>
            <person name="Berry A.M."/>
            <person name="Bickhart D.M."/>
            <person name="Choisne N."/>
            <person name="Couloux A."/>
            <person name="Cournoyer B."/>
            <person name="Cruveiller S."/>
            <person name="Daubin V."/>
            <person name="Demange N."/>
            <person name="Francino M.P."/>
            <person name="Goltsman E."/>
            <person name="Huang Y."/>
            <person name="Kopp O.R."/>
            <person name="Labarre L."/>
            <person name="Lapidus A."/>
            <person name="Lavire C."/>
            <person name="Marechal J."/>
            <person name="Martinez M."/>
            <person name="Mastronunzio J.E."/>
            <person name="Mullin B.C."/>
            <person name="Niemann J."/>
            <person name="Pujic P."/>
            <person name="Rawnsley T."/>
            <person name="Rouy Z."/>
            <person name="Schenowitz C."/>
            <person name="Sellstedt A."/>
            <person name="Tavares F."/>
            <person name="Tomkins J.P."/>
            <person name="Vallenet D."/>
            <person name="Valverde C."/>
            <person name="Wall L.G."/>
            <person name="Wang Y."/>
            <person name="Medigue C."/>
            <person name="Benson D.R."/>
        </authorList>
    </citation>
    <scope>NUCLEOTIDE SEQUENCE [LARGE SCALE GENOMIC DNA]</scope>
    <source>
        <strain evidence="4">DSM 45818 / CECT 9043 / CcI3</strain>
    </source>
</reference>
<accession>Q2JBP0</accession>
<evidence type="ECO:0000256" key="1">
    <source>
        <dbReference type="ARBA" id="ARBA00022450"/>
    </source>
</evidence>
<sequence length="86" mass="9223">MSVSYTEIVTTVTAIVARELGIPIEDLAADADLRSVEGADSVKVLRMIARVEREYDVELEDDDVFSAVTVAEVADVVQAALQVQAA</sequence>
<accession>A0A1X1PXS0</accession>
<dbReference type="EMBL" id="CP000249">
    <property type="protein sequence ID" value="ABD11302.1"/>
    <property type="molecule type" value="Genomic_DNA"/>
</dbReference>
<dbReference type="Gene3D" id="1.10.1200.10">
    <property type="entry name" value="ACP-like"/>
    <property type="match status" value="1"/>
</dbReference>
<organism evidence="3 4">
    <name type="scientific">Frankia casuarinae (strain DSM 45818 / CECT 9043 / HFP020203 / CcI3)</name>
    <dbReference type="NCBI Taxonomy" id="106370"/>
    <lineage>
        <taxon>Bacteria</taxon>
        <taxon>Bacillati</taxon>
        <taxon>Actinomycetota</taxon>
        <taxon>Actinomycetes</taxon>
        <taxon>Frankiales</taxon>
        <taxon>Frankiaceae</taxon>
        <taxon>Frankia</taxon>
    </lineage>
</organism>
<gene>
    <name evidence="3" type="ordered locus">Francci3_1927</name>
</gene>
<dbReference type="InterPro" id="IPR009081">
    <property type="entry name" value="PP-bd_ACP"/>
</dbReference>
<dbReference type="InterPro" id="IPR020806">
    <property type="entry name" value="PKS_PP-bd"/>
</dbReference>
<dbReference type="STRING" id="106370.Francci3_1927"/>
<evidence type="ECO:0000313" key="3">
    <source>
        <dbReference type="EMBL" id="ABD11302.1"/>
    </source>
</evidence>
<dbReference type="PROSITE" id="PS50075">
    <property type="entry name" value="CARRIER"/>
    <property type="match status" value="1"/>
</dbReference>
<dbReference type="Proteomes" id="UP000001937">
    <property type="component" value="Chromosome"/>
</dbReference>
<keyword evidence="4" id="KW-1185">Reference proteome</keyword>
<dbReference type="OrthoDB" id="4556228at2"/>
<dbReference type="HOGENOM" id="CLU_108696_4_0_11"/>
<keyword evidence="2" id="KW-0597">Phosphoprotein</keyword>
<keyword evidence="1" id="KW-0596">Phosphopantetheine</keyword>
<dbReference type="KEGG" id="fra:Francci3_1927"/>
<dbReference type="InterPro" id="IPR036736">
    <property type="entry name" value="ACP-like_sf"/>
</dbReference>
<protein>
    <submittedName>
        <fullName evidence="3">Phosphopantetheine-binding</fullName>
    </submittedName>
</protein>
<dbReference type="SMART" id="SM00823">
    <property type="entry name" value="PKS_PP"/>
    <property type="match status" value="1"/>
</dbReference>
<dbReference type="AlphaFoldDB" id="Q2JBP0"/>
<evidence type="ECO:0000313" key="4">
    <source>
        <dbReference type="Proteomes" id="UP000001937"/>
    </source>
</evidence>
<dbReference type="eggNOG" id="COG0236">
    <property type="taxonomic scope" value="Bacteria"/>
</dbReference>
<name>Q2JBP0_FRACC</name>
<dbReference type="Pfam" id="PF00550">
    <property type="entry name" value="PP-binding"/>
    <property type="match status" value="1"/>
</dbReference>
<evidence type="ECO:0000256" key="2">
    <source>
        <dbReference type="ARBA" id="ARBA00022553"/>
    </source>
</evidence>
<dbReference type="GO" id="GO:0031177">
    <property type="term" value="F:phosphopantetheine binding"/>
    <property type="evidence" value="ECO:0007669"/>
    <property type="project" value="InterPro"/>
</dbReference>
<dbReference type="SUPFAM" id="SSF47336">
    <property type="entry name" value="ACP-like"/>
    <property type="match status" value="1"/>
</dbReference>